<dbReference type="RefSeq" id="WP_344407009.1">
    <property type="nucleotide sequence ID" value="NZ_BAAASG010000036.1"/>
</dbReference>
<feature type="region of interest" description="Disordered" evidence="1">
    <location>
        <begin position="67"/>
        <end position="91"/>
    </location>
</feature>
<feature type="region of interest" description="Disordered" evidence="1">
    <location>
        <begin position="7"/>
        <end position="31"/>
    </location>
</feature>
<sequence length="142" mass="14190">MVIKLIISQDGADEPETATTAAPAPADPTAPAVPAGTTFSPVTPTALPHINADGTYAAADGTNFADTTATAPGTLPAQPNTPSSTTATPGQLPAPSWQAVTIYALLLGALFAFMFVGVEAGTALGLFALVGIIADQIRRSLS</sequence>
<dbReference type="Proteomes" id="UP001501777">
    <property type="component" value="Unassembled WGS sequence"/>
</dbReference>
<keyword evidence="2" id="KW-0812">Transmembrane</keyword>
<evidence type="ECO:0000313" key="3">
    <source>
        <dbReference type="EMBL" id="GAA2523666.1"/>
    </source>
</evidence>
<comment type="caution">
    <text evidence="3">The sequence shown here is derived from an EMBL/GenBank/DDBJ whole genome shotgun (WGS) entry which is preliminary data.</text>
</comment>
<keyword evidence="4" id="KW-1185">Reference proteome</keyword>
<protein>
    <submittedName>
        <fullName evidence="3">Uncharacterized protein</fullName>
    </submittedName>
</protein>
<evidence type="ECO:0000313" key="4">
    <source>
        <dbReference type="Proteomes" id="UP001501777"/>
    </source>
</evidence>
<accession>A0ABN3NL61</accession>
<dbReference type="EMBL" id="BAAASG010000036">
    <property type="protein sequence ID" value="GAA2523666.1"/>
    <property type="molecule type" value="Genomic_DNA"/>
</dbReference>
<evidence type="ECO:0000256" key="2">
    <source>
        <dbReference type="SAM" id="Phobius"/>
    </source>
</evidence>
<evidence type="ECO:0000256" key="1">
    <source>
        <dbReference type="SAM" id="MobiDB-lite"/>
    </source>
</evidence>
<reference evidence="3 4" key="1">
    <citation type="journal article" date="2019" name="Int. J. Syst. Evol. Microbiol.">
        <title>The Global Catalogue of Microorganisms (GCM) 10K type strain sequencing project: providing services to taxonomists for standard genome sequencing and annotation.</title>
        <authorList>
            <consortium name="The Broad Institute Genomics Platform"/>
            <consortium name="The Broad Institute Genome Sequencing Center for Infectious Disease"/>
            <person name="Wu L."/>
            <person name="Ma J."/>
        </authorList>
    </citation>
    <scope>NUCLEOTIDE SEQUENCE [LARGE SCALE GENOMIC DNA]</scope>
    <source>
        <strain evidence="3 4">JCM 4395</strain>
    </source>
</reference>
<keyword evidence="2" id="KW-1133">Transmembrane helix</keyword>
<keyword evidence="2" id="KW-0472">Membrane</keyword>
<proteinExistence type="predicted"/>
<feature type="compositionally biased region" description="Polar residues" evidence="1">
    <location>
        <begin position="67"/>
        <end position="89"/>
    </location>
</feature>
<feature type="transmembrane region" description="Helical" evidence="2">
    <location>
        <begin position="102"/>
        <end position="134"/>
    </location>
</feature>
<organism evidence="3 4">
    <name type="scientific">Streptomyces longisporus</name>
    <dbReference type="NCBI Taxonomy" id="1948"/>
    <lineage>
        <taxon>Bacteria</taxon>
        <taxon>Bacillati</taxon>
        <taxon>Actinomycetota</taxon>
        <taxon>Actinomycetes</taxon>
        <taxon>Kitasatosporales</taxon>
        <taxon>Streptomycetaceae</taxon>
        <taxon>Streptomyces</taxon>
    </lineage>
</organism>
<name>A0ABN3NL61_STRLO</name>
<gene>
    <name evidence="3" type="ORF">GCM10010276_88610</name>
</gene>
<feature type="compositionally biased region" description="Low complexity" evidence="1">
    <location>
        <begin position="17"/>
        <end position="31"/>
    </location>
</feature>